<dbReference type="InterPro" id="IPR046520">
    <property type="entry name" value="DUF6697"/>
</dbReference>
<evidence type="ECO:0000313" key="4">
    <source>
        <dbReference type="EMBL" id="OQO05500.1"/>
    </source>
</evidence>
<comment type="caution">
    <text evidence="4">The sequence shown here is derived from an EMBL/GenBank/DDBJ whole genome shotgun (WGS) entry which is preliminary data.</text>
</comment>
<sequence length="644" mass="70140">MSKIPRKPNAMRIAPRFVQNINNYLAQNSSPAPAVPRIAPSTPSQAIEPALISSTNNNTPLTRITNKATADIDLTRLEERSWQHTSEIDRLHDMTANDLRTLQAEIVALRSSHRELQERVDKNERRVTTIATTNMTFAAIMEQQAALLRQTAEAALPGVSNNAAFVQRTKAMEATPAMKAIEAAPASVAQAPVWITTQMPEPPVDTTPEFDGTESPSSEVMITPTADGAPTAATKPLAPHLRAGKKAASPQAPVATPAVTRRSHAIEIKKPETKEVVPQGTVEPANAAVTAPATAQSTATPTIEKLTPPTAGTAIVQSQAVVNMGAPHPVFEPSTESFSWEFLYKALGGTQYSPGFNVVPAISQPTSLLGSGRTYWLLDAEYEPFAPTRAGEHGAKLTAYFNDDALPGGGYLDNAVDYANVPVFVAAEGGDGYIYMGHYSQTRYSDMLSHSETLRLPSPVREYWASQLADPKRPDWVTEKLRLWFWPKPVYDGPLPPSEADDTTLTSVAVQTRERKVERALGDYMQELRNWEKDSRIKVSRLIRKETLMALWHNSDLDEEKGLRLWWEYLECVGYDEKFVKNLIAAKKSAGAVGESVHGRTMVKGRPIGGEVEAVGGRGETAVGVEKGKEVLESGGGRPHGSPW</sequence>
<dbReference type="EMBL" id="NAJO01000019">
    <property type="protein sequence ID" value="OQO05500.1"/>
    <property type="molecule type" value="Genomic_DNA"/>
</dbReference>
<organism evidence="4 5">
    <name type="scientific">Cryoendolithus antarcticus</name>
    <dbReference type="NCBI Taxonomy" id="1507870"/>
    <lineage>
        <taxon>Eukaryota</taxon>
        <taxon>Fungi</taxon>
        <taxon>Dikarya</taxon>
        <taxon>Ascomycota</taxon>
        <taxon>Pezizomycotina</taxon>
        <taxon>Dothideomycetes</taxon>
        <taxon>Dothideomycetidae</taxon>
        <taxon>Cladosporiales</taxon>
        <taxon>Cladosporiaceae</taxon>
        <taxon>Cryoendolithus</taxon>
    </lineage>
</organism>
<feature type="region of interest" description="Disordered" evidence="2">
    <location>
        <begin position="243"/>
        <end position="263"/>
    </location>
</feature>
<reference evidence="5" key="1">
    <citation type="submission" date="2017-03" db="EMBL/GenBank/DDBJ databases">
        <title>Genomes of endolithic fungi from Antarctica.</title>
        <authorList>
            <person name="Coleine C."/>
            <person name="Masonjones S."/>
            <person name="Stajich J.E."/>
        </authorList>
    </citation>
    <scope>NUCLEOTIDE SEQUENCE [LARGE SCALE GENOMIC DNA]</scope>
    <source>
        <strain evidence="5">CCFEE 5527</strain>
    </source>
</reference>
<feature type="coiled-coil region" evidence="1">
    <location>
        <begin position="99"/>
        <end position="126"/>
    </location>
</feature>
<gene>
    <name evidence="4" type="ORF">B0A48_09269</name>
</gene>
<proteinExistence type="predicted"/>
<dbReference type="InParanoid" id="A0A1V8T2E7"/>
<evidence type="ECO:0000256" key="1">
    <source>
        <dbReference type="SAM" id="Coils"/>
    </source>
</evidence>
<name>A0A1V8T2E7_9PEZI</name>
<protein>
    <recommendedName>
        <fullName evidence="3">DUF6697 domain-containing protein</fullName>
    </recommendedName>
</protein>
<dbReference type="AlphaFoldDB" id="A0A1V8T2E7"/>
<dbReference type="OrthoDB" id="5427977at2759"/>
<evidence type="ECO:0000259" key="3">
    <source>
        <dbReference type="Pfam" id="PF20411"/>
    </source>
</evidence>
<evidence type="ECO:0000256" key="2">
    <source>
        <dbReference type="SAM" id="MobiDB-lite"/>
    </source>
</evidence>
<keyword evidence="1" id="KW-0175">Coiled coil</keyword>
<evidence type="ECO:0000313" key="5">
    <source>
        <dbReference type="Proteomes" id="UP000192596"/>
    </source>
</evidence>
<feature type="domain" description="DUF6697" evidence="3">
    <location>
        <begin position="338"/>
        <end position="585"/>
    </location>
</feature>
<dbReference type="Proteomes" id="UP000192596">
    <property type="component" value="Unassembled WGS sequence"/>
</dbReference>
<keyword evidence="5" id="KW-1185">Reference proteome</keyword>
<dbReference type="Pfam" id="PF20411">
    <property type="entry name" value="DUF6697"/>
    <property type="match status" value="1"/>
</dbReference>
<accession>A0A1V8T2E7</accession>